<dbReference type="Proteomes" id="UP000267516">
    <property type="component" value="Segment"/>
</dbReference>
<dbReference type="EMBL" id="MF768985">
    <property type="protein sequence ID" value="ATU83644.1"/>
    <property type="molecule type" value="Genomic_DNA"/>
</dbReference>
<name>A0A2D3I5J5_9VIRU</name>
<proteinExistence type="predicted"/>
<accession>A0A2D3I5J5</accession>
<organism evidence="1">
    <name type="scientific">White spot syndrome virus</name>
    <dbReference type="NCBI Taxonomy" id="342409"/>
    <lineage>
        <taxon>Viruses</taxon>
        <taxon>Viruses incertae sedis</taxon>
        <taxon>Naldaviricetes</taxon>
        <taxon>Nimaviridae</taxon>
        <taxon>Whispovirus</taxon>
    </lineage>
</organism>
<sequence length="101" mass="11487">MPLSLLLPSTGAGEKVKTMRKMTSMKKNKKGGDVAHQRWGRSLEIFMRVMMTTMTTLMTNLMANVQCQKLLQPEELAVFNMVQVSYLILIFLTVRLKHALS</sequence>
<evidence type="ECO:0000313" key="1">
    <source>
        <dbReference type="EMBL" id="ATU83644.1"/>
    </source>
</evidence>
<reference evidence="1" key="1">
    <citation type="journal article" date="2018" name="Aquaculture">
        <title>Complete genome sequence of a white spot syndrome virus associated with a disease incursion in Australia.</title>
        <authorList>
            <person name="Oakey J."/>
            <person name="Smith C.S."/>
        </authorList>
    </citation>
    <scope>NUCLEOTIDE SEQUENCE [LARGE SCALE GENOMIC DNA]</scope>
    <source>
        <strain evidence="1">WSSV-AU</strain>
    </source>
</reference>
<protein>
    <submittedName>
        <fullName evidence="1">ORF405</fullName>
    </submittedName>
</protein>